<evidence type="ECO:0000313" key="2">
    <source>
        <dbReference type="Proteomes" id="UP000091820"/>
    </source>
</evidence>
<dbReference type="Proteomes" id="UP000091820">
    <property type="component" value="Unassembled WGS sequence"/>
</dbReference>
<proteinExistence type="predicted"/>
<reference evidence="2" key="1">
    <citation type="submission" date="2014-03" db="EMBL/GenBank/DDBJ databases">
        <authorList>
            <person name="Aksoy S."/>
            <person name="Warren W."/>
            <person name="Wilson R.K."/>
        </authorList>
    </citation>
    <scope>NUCLEOTIDE SEQUENCE [LARGE SCALE GENOMIC DNA]</scope>
    <source>
        <strain evidence="2">IAEA</strain>
    </source>
</reference>
<accession>A0A1A9WBD9</accession>
<organism evidence="1 2">
    <name type="scientific">Glossina brevipalpis</name>
    <dbReference type="NCBI Taxonomy" id="37001"/>
    <lineage>
        <taxon>Eukaryota</taxon>
        <taxon>Metazoa</taxon>
        <taxon>Ecdysozoa</taxon>
        <taxon>Arthropoda</taxon>
        <taxon>Hexapoda</taxon>
        <taxon>Insecta</taxon>
        <taxon>Pterygota</taxon>
        <taxon>Neoptera</taxon>
        <taxon>Endopterygota</taxon>
        <taxon>Diptera</taxon>
        <taxon>Brachycera</taxon>
        <taxon>Muscomorpha</taxon>
        <taxon>Hippoboscoidea</taxon>
        <taxon>Glossinidae</taxon>
        <taxon>Glossina</taxon>
    </lineage>
</organism>
<evidence type="ECO:0000313" key="1">
    <source>
        <dbReference type="EnsemblMetazoa" id="GBRI013138-PA"/>
    </source>
</evidence>
<reference evidence="1" key="2">
    <citation type="submission" date="2020-05" db="UniProtKB">
        <authorList>
            <consortium name="EnsemblMetazoa"/>
        </authorList>
    </citation>
    <scope>IDENTIFICATION</scope>
    <source>
        <strain evidence="1">IAEA</strain>
    </source>
</reference>
<protein>
    <submittedName>
        <fullName evidence="1">Uncharacterized protein</fullName>
    </submittedName>
</protein>
<dbReference type="EnsemblMetazoa" id="GBRI013138-RA">
    <property type="protein sequence ID" value="GBRI013138-PA"/>
    <property type="gene ID" value="GBRI013138"/>
</dbReference>
<dbReference type="VEuPathDB" id="VectorBase:GBRI013138"/>
<name>A0A1A9WBD9_9MUSC</name>
<dbReference type="AlphaFoldDB" id="A0A1A9WBD9"/>
<sequence length="116" mass="13311">MSNNNNNNNNILNTQAIVINLDLNLAPFTIQSRNKIRCIDASKPQRVIFVSAYLLRRLSDLPFGCFAIDGDDAHHYHDRHHHHHHGLSSVTDRRLCRNNITEANFFFFAGKEKGTN</sequence>
<keyword evidence="2" id="KW-1185">Reference proteome</keyword>